<accession>A0A9W2ZQC0</accession>
<dbReference type="InterPro" id="IPR017452">
    <property type="entry name" value="GPCR_Rhodpsn_7TM"/>
</dbReference>
<organism evidence="14 15">
    <name type="scientific">Biomphalaria glabrata</name>
    <name type="common">Bloodfluke planorb</name>
    <name type="synonym">Freshwater snail</name>
    <dbReference type="NCBI Taxonomy" id="6526"/>
    <lineage>
        <taxon>Eukaryota</taxon>
        <taxon>Metazoa</taxon>
        <taxon>Spiralia</taxon>
        <taxon>Lophotrochozoa</taxon>
        <taxon>Mollusca</taxon>
        <taxon>Gastropoda</taxon>
        <taxon>Heterobranchia</taxon>
        <taxon>Euthyneura</taxon>
        <taxon>Panpulmonata</taxon>
        <taxon>Hygrophila</taxon>
        <taxon>Lymnaeoidea</taxon>
        <taxon>Planorbidae</taxon>
        <taxon>Biomphalaria</taxon>
    </lineage>
</organism>
<keyword evidence="5 11" id="KW-0297">G-protein coupled receptor</keyword>
<feature type="transmembrane region" description="Helical" evidence="12">
    <location>
        <begin position="276"/>
        <end position="294"/>
    </location>
</feature>
<keyword evidence="9" id="KW-0325">Glycoprotein</keyword>
<evidence type="ECO:0000256" key="5">
    <source>
        <dbReference type="ARBA" id="ARBA00023040"/>
    </source>
</evidence>
<evidence type="ECO:0000313" key="15">
    <source>
        <dbReference type="RefSeq" id="XP_055877182.1"/>
    </source>
</evidence>
<dbReference type="InterPro" id="IPR000276">
    <property type="entry name" value="GPCR_Rhodpsn"/>
</dbReference>
<gene>
    <name evidence="15" type="primary">LOC106059232</name>
</gene>
<evidence type="ECO:0000259" key="13">
    <source>
        <dbReference type="PROSITE" id="PS50262"/>
    </source>
</evidence>
<evidence type="ECO:0000313" key="14">
    <source>
        <dbReference type="Proteomes" id="UP001165740"/>
    </source>
</evidence>
<dbReference type="FunFam" id="1.20.1070.10:FF:000324">
    <property type="entry name" value="Uncharacterized protein"/>
    <property type="match status" value="2"/>
</dbReference>
<dbReference type="InterPro" id="IPR000586">
    <property type="entry name" value="Somatstn_rcpt"/>
</dbReference>
<dbReference type="Gene3D" id="1.20.1070.10">
    <property type="entry name" value="Rhodopsin 7-helix transmembrane proteins"/>
    <property type="match status" value="2"/>
</dbReference>
<dbReference type="OMA" id="HEMSTPQ"/>
<keyword evidence="4 12" id="KW-1133">Transmembrane helix</keyword>
<dbReference type="SMART" id="SM01381">
    <property type="entry name" value="7TM_GPCR_Srsx"/>
    <property type="match status" value="1"/>
</dbReference>
<sequence>MESSIKGSPVNNTVLDMTTLPLCNLIHLSSNLSINETLHEMSTPQNLNETSRQVSVYLQVLPYVVTVLYILICILGLLGNGLVIYVVLVFAKMKTVTNMYILNLALSDILFLTMLPILAVTGIIKHWVFGFAMCKIYFVIYSINLFGGAFTLCVMSADRFIAVCHPIRALRYRTPRIALFLCLCIWSLSFLVMMPTILYSQTIEHRNLKGKYTCIIHWPENQAMSPDKAFIWYSFILGFAIPVSLISVFYFLVILRLRQIGAAKKSKEKRKSHRRVTRLVLTVIAIYVVCWLPYWTFQVFIVFKDVKDSGESMILLLNGFTVLSYANSMLNPLLYAFLSDNFRKSFVKAFKCVSSLEAKTSVCNENSVFPKSSQAYTRSGTTVEERMELSCMEACSGSSPHQEQTTVRLLQDEQGFLKPPVQFKEVHGNRMETTKKGYIDNIVLDMTTLPLCNLIHLSSNLSINETLHEMSTPQNLNETSRQVSVYLQVLPYVVTVLYILICILGLLGNGLVIYVVLMFAKMKTVANMYILNLALSDILFLAMLPTLAVTGIIKHWVFGFAMCKIYFVIYSINLFGGAFTLCVMSADRFIAVCHPIRALRYRTPRIALFLCLCIWSLSFLVMMPTILYSGTHEHRFLKGKYTCALTWPANQAIASDKAFVWYSFILGFALPVALIFVFYFLVILRLRQIGAAKKSKEKRKSHRRVTRLVLTVIAVYVVCWLPYWTFQVFIVFKDIKNSSESMILLLSGFTVLSYANSMLNPLLYAYVSDNFRKSFVKAFQCASSIEAKRSECNENSTLRKVSQTNTRSGTTVEERIELSCIDSTSSPLQEHNLVRQEEQGLLNSSNQES</sequence>
<dbReference type="PROSITE" id="PS50262">
    <property type="entry name" value="G_PROTEIN_RECEP_F1_2"/>
    <property type="match status" value="2"/>
</dbReference>
<dbReference type="AlphaFoldDB" id="A0A9W2ZQC0"/>
<dbReference type="GO" id="GO:0005886">
    <property type="term" value="C:plasma membrane"/>
    <property type="evidence" value="ECO:0007669"/>
    <property type="project" value="UniProtKB-SubCell"/>
</dbReference>
<keyword evidence="3 11" id="KW-0812">Transmembrane</keyword>
<feature type="transmembrane region" description="Helical" evidence="12">
    <location>
        <begin position="136"/>
        <end position="157"/>
    </location>
</feature>
<evidence type="ECO:0000256" key="6">
    <source>
        <dbReference type="ARBA" id="ARBA00023136"/>
    </source>
</evidence>
<feature type="transmembrane region" description="Helical" evidence="12">
    <location>
        <begin position="743"/>
        <end position="767"/>
    </location>
</feature>
<evidence type="ECO:0000256" key="2">
    <source>
        <dbReference type="ARBA" id="ARBA00022475"/>
    </source>
</evidence>
<dbReference type="Proteomes" id="UP001165740">
    <property type="component" value="Chromosome 2"/>
</dbReference>
<feature type="transmembrane region" description="Helical" evidence="12">
    <location>
        <begin position="659"/>
        <end position="684"/>
    </location>
</feature>
<dbReference type="GeneID" id="106059232"/>
<feature type="transmembrane region" description="Helical" evidence="12">
    <location>
        <begin position="529"/>
        <end position="553"/>
    </location>
</feature>
<evidence type="ECO:0000256" key="12">
    <source>
        <dbReference type="SAM" id="Phobius"/>
    </source>
</evidence>
<evidence type="ECO:0000256" key="7">
    <source>
        <dbReference type="ARBA" id="ARBA00023157"/>
    </source>
</evidence>
<dbReference type="RefSeq" id="XP_055877182.1">
    <property type="nucleotide sequence ID" value="XM_056021207.1"/>
</dbReference>
<feature type="transmembrane region" description="Helical" evidence="12">
    <location>
        <begin position="438"/>
        <end position="457"/>
    </location>
</feature>
<reference evidence="15" key="1">
    <citation type="submission" date="2025-08" db="UniProtKB">
        <authorList>
            <consortium name="RefSeq"/>
        </authorList>
    </citation>
    <scope>IDENTIFICATION</scope>
</reference>
<dbReference type="PRINTS" id="PR00246">
    <property type="entry name" value="SOMATOSTATNR"/>
</dbReference>
<comment type="similarity">
    <text evidence="11">Belongs to the G-protein coupled receptor 1 family.</text>
</comment>
<dbReference type="SUPFAM" id="SSF81321">
    <property type="entry name" value="Family A G protein-coupled receptor-like"/>
    <property type="match status" value="2"/>
</dbReference>
<keyword evidence="8 11" id="KW-0675">Receptor</keyword>
<evidence type="ECO:0000256" key="3">
    <source>
        <dbReference type="ARBA" id="ARBA00022692"/>
    </source>
</evidence>
<evidence type="ECO:0000256" key="11">
    <source>
        <dbReference type="RuleBase" id="RU000688"/>
    </source>
</evidence>
<feature type="transmembrane region" description="Helical" evidence="12">
    <location>
        <begin position="230"/>
        <end position="255"/>
    </location>
</feature>
<feature type="transmembrane region" description="Helical" evidence="12">
    <location>
        <begin position="705"/>
        <end position="723"/>
    </location>
</feature>
<evidence type="ECO:0000256" key="8">
    <source>
        <dbReference type="ARBA" id="ARBA00023170"/>
    </source>
</evidence>
<feature type="transmembrane region" description="Helical" evidence="12">
    <location>
        <begin position="565"/>
        <end position="586"/>
    </location>
</feature>
<feature type="transmembrane region" description="Helical" evidence="12">
    <location>
        <begin position="177"/>
        <end position="199"/>
    </location>
</feature>
<feature type="domain" description="G-protein coupled receptors family 1 profile" evidence="13">
    <location>
        <begin position="79"/>
        <end position="335"/>
    </location>
</feature>
<keyword evidence="2" id="KW-1003">Cell membrane</keyword>
<keyword evidence="7" id="KW-1015">Disulfide bond</keyword>
<feature type="domain" description="G-protein coupled receptors family 1 profile" evidence="13">
    <location>
        <begin position="508"/>
        <end position="764"/>
    </location>
</feature>
<dbReference type="OrthoDB" id="6076970at2759"/>
<feature type="transmembrane region" description="Helical" evidence="12">
    <location>
        <begin position="314"/>
        <end position="338"/>
    </location>
</feature>
<evidence type="ECO:0000256" key="10">
    <source>
        <dbReference type="ARBA" id="ARBA00023224"/>
    </source>
</evidence>
<feature type="transmembrane region" description="Helical" evidence="12">
    <location>
        <begin position="606"/>
        <end position="628"/>
    </location>
</feature>
<protein>
    <submittedName>
        <fullName evidence="15">Uncharacterized protein LOC106059232</fullName>
    </submittedName>
</protein>
<keyword evidence="6 12" id="KW-0472">Membrane</keyword>
<comment type="subcellular location">
    <subcellularLocation>
        <location evidence="1">Cell membrane</location>
        <topology evidence="1">Multi-pass membrane protein</topology>
    </subcellularLocation>
</comment>
<dbReference type="PRINTS" id="PR00237">
    <property type="entry name" value="GPCRRHODOPSN"/>
</dbReference>
<feature type="transmembrane region" description="Helical" evidence="12">
    <location>
        <begin position="489"/>
        <end position="517"/>
    </location>
</feature>
<keyword evidence="14" id="KW-1185">Reference proteome</keyword>
<feature type="transmembrane region" description="Helical" evidence="12">
    <location>
        <begin position="60"/>
        <end position="88"/>
    </location>
</feature>
<dbReference type="Pfam" id="PF00001">
    <property type="entry name" value="7tm_1"/>
    <property type="match status" value="2"/>
</dbReference>
<feature type="transmembrane region" description="Helical" evidence="12">
    <location>
        <begin position="100"/>
        <end position="124"/>
    </location>
</feature>
<dbReference type="GO" id="GO:0043005">
    <property type="term" value="C:neuron projection"/>
    <property type="evidence" value="ECO:0007669"/>
    <property type="project" value="TreeGrafter"/>
</dbReference>
<evidence type="ECO:0000256" key="1">
    <source>
        <dbReference type="ARBA" id="ARBA00004651"/>
    </source>
</evidence>
<dbReference type="GO" id="GO:0004994">
    <property type="term" value="F:somatostatin receptor activity"/>
    <property type="evidence" value="ECO:0007669"/>
    <property type="project" value="InterPro"/>
</dbReference>
<evidence type="ECO:0000256" key="9">
    <source>
        <dbReference type="ARBA" id="ARBA00023180"/>
    </source>
</evidence>
<name>A0A9W2ZQC0_BIOGL</name>
<dbReference type="PANTHER" id="PTHR24229">
    <property type="entry name" value="NEUROPEPTIDES RECEPTOR"/>
    <property type="match status" value="1"/>
</dbReference>
<dbReference type="PANTHER" id="PTHR24229:SF40">
    <property type="entry name" value="ALLATOSTATIN C RECEPTOR 1-RELATED"/>
    <property type="match status" value="1"/>
</dbReference>
<evidence type="ECO:0000256" key="4">
    <source>
        <dbReference type="ARBA" id="ARBA00022989"/>
    </source>
</evidence>
<proteinExistence type="inferred from homology"/>
<dbReference type="GO" id="GO:0042277">
    <property type="term" value="F:peptide binding"/>
    <property type="evidence" value="ECO:0007669"/>
    <property type="project" value="TreeGrafter"/>
</dbReference>
<keyword evidence="10 11" id="KW-0807">Transducer</keyword>
<dbReference type="PROSITE" id="PS00237">
    <property type="entry name" value="G_PROTEIN_RECEP_F1_1"/>
    <property type="match status" value="2"/>
</dbReference>